<dbReference type="InterPro" id="IPR027278">
    <property type="entry name" value="ACCD_DCysDesulf"/>
</dbReference>
<comment type="similarity">
    <text evidence="2">Belongs to the ACC deaminase/D-cysteine desulfhydrase family.</text>
</comment>
<evidence type="ECO:0000313" key="8">
    <source>
        <dbReference type="Proteomes" id="UP000247978"/>
    </source>
</evidence>
<feature type="modified residue" description="N6-(pyridoxal phosphate)lysine" evidence="5">
    <location>
        <position position="49"/>
    </location>
</feature>
<dbReference type="EMBL" id="QJJQ01000001">
    <property type="protein sequence ID" value="PXW90239.1"/>
    <property type="molecule type" value="Genomic_DNA"/>
</dbReference>
<keyword evidence="8" id="KW-1185">Reference proteome</keyword>
<evidence type="ECO:0000256" key="1">
    <source>
        <dbReference type="ARBA" id="ARBA00001933"/>
    </source>
</evidence>
<comment type="caution">
    <text evidence="7">The sequence shown here is derived from an EMBL/GenBank/DDBJ whole genome shotgun (WGS) entry which is preliminary data.</text>
</comment>
<dbReference type="PANTHER" id="PTHR43780:SF2">
    <property type="entry name" value="1-AMINOCYCLOPROPANE-1-CARBOXYLATE DEAMINASE-RELATED"/>
    <property type="match status" value="1"/>
</dbReference>
<dbReference type="PIRSF" id="PIRSF006278">
    <property type="entry name" value="ACCD_DCysDesulf"/>
    <property type="match status" value="1"/>
</dbReference>
<dbReference type="GO" id="GO:1901605">
    <property type="term" value="P:alpha-amino acid metabolic process"/>
    <property type="evidence" value="ECO:0007669"/>
    <property type="project" value="UniProtKB-ARBA"/>
</dbReference>
<organism evidence="7 8">
    <name type="scientific">Pseudogracilibacillus auburnensis</name>
    <dbReference type="NCBI Taxonomy" id="1494959"/>
    <lineage>
        <taxon>Bacteria</taxon>
        <taxon>Bacillati</taxon>
        <taxon>Bacillota</taxon>
        <taxon>Bacilli</taxon>
        <taxon>Bacillales</taxon>
        <taxon>Bacillaceae</taxon>
        <taxon>Pseudogracilibacillus</taxon>
    </lineage>
</organism>
<dbReference type="InterPro" id="IPR036052">
    <property type="entry name" value="TrpB-like_PALP_sf"/>
</dbReference>
<keyword evidence="3 5" id="KW-0663">Pyridoxal phosphate</keyword>
<dbReference type="Pfam" id="PF00291">
    <property type="entry name" value="PALP"/>
    <property type="match status" value="1"/>
</dbReference>
<dbReference type="SUPFAM" id="SSF53686">
    <property type="entry name" value="Tryptophan synthase beta subunit-like PLP-dependent enzymes"/>
    <property type="match status" value="1"/>
</dbReference>
<reference evidence="7 8" key="1">
    <citation type="submission" date="2018-05" db="EMBL/GenBank/DDBJ databases">
        <title>Genomic Encyclopedia of Type Strains, Phase IV (KMG-IV): sequencing the most valuable type-strain genomes for metagenomic binning, comparative biology and taxonomic classification.</title>
        <authorList>
            <person name="Goeker M."/>
        </authorList>
    </citation>
    <scope>NUCLEOTIDE SEQUENCE [LARGE SCALE GENOMIC DNA]</scope>
    <source>
        <strain evidence="7 8">DSM 28556</strain>
    </source>
</reference>
<dbReference type="PANTHER" id="PTHR43780">
    <property type="entry name" value="1-AMINOCYCLOPROPANE-1-CARBOXYLATE DEAMINASE-RELATED"/>
    <property type="match status" value="1"/>
</dbReference>
<evidence type="ECO:0000313" key="7">
    <source>
        <dbReference type="EMBL" id="PXW90239.1"/>
    </source>
</evidence>
<evidence type="ECO:0000256" key="5">
    <source>
        <dbReference type="PIRSR" id="PIRSR006278-2"/>
    </source>
</evidence>
<gene>
    <name evidence="7" type="ORF">DFR56_101150</name>
</gene>
<feature type="active site" description="Nucleophile" evidence="4">
    <location>
        <position position="76"/>
    </location>
</feature>
<dbReference type="GO" id="GO:0019148">
    <property type="term" value="F:D-cysteine desulfhydrase activity"/>
    <property type="evidence" value="ECO:0007669"/>
    <property type="project" value="TreeGrafter"/>
</dbReference>
<comment type="cofactor">
    <cofactor evidence="1">
        <name>pyridoxal 5'-phosphate</name>
        <dbReference type="ChEBI" id="CHEBI:597326"/>
    </cofactor>
</comment>
<dbReference type="Proteomes" id="UP000247978">
    <property type="component" value="Unassembled WGS sequence"/>
</dbReference>
<evidence type="ECO:0000256" key="2">
    <source>
        <dbReference type="ARBA" id="ARBA00008639"/>
    </source>
</evidence>
<feature type="domain" description="Tryptophan synthase beta chain-like PALP" evidence="6">
    <location>
        <begin position="12"/>
        <end position="318"/>
    </location>
</feature>
<dbReference type="Gene3D" id="3.40.50.1100">
    <property type="match status" value="2"/>
</dbReference>
<sequence>MKMKTMPRIKIGNLPTKIHRLDRLTEMFDGPQLYIKRDDKKRIAFGVNKVRQLEFLMANAVNNGAELIITSGNLQSNHIRQTVSTAARFGLKPVVVITEAESKIPEDCYLFKESYRTEMYLINVTNEDSVQKIANICDEKVQEIKKYYENKGMKACIIPRKIEGTPTGVCDLLEISKQIKQKKLNINYIVKAVDSANAYSAFLLANKLFKTGLRSIGISVSNEAEKDRWQVFKQFDEAKKHLGLDIEIKEEEIQIFNSIGYNCVLPNEPGVHAIKLLADKEAIFLDHYHTGKAMAGLFNLIKKGYFQKDDGVLFLHPGELPALFAQENNLL</sequence>
<accession>A0A2V3WNG6</accession>
<name>A0A2V3WNG6_9BACI</name>
<dbReference type="OrthoDB" id="9801249at2"/>
<evidence type="ECO:0000259" key="6">
    <source>
        <dbReference type="Pfam" id="PF00291"/>
    </source>
</evidence>
<protein>
    <submittedName>
        <fullName evidence="7">D-cysteine desulfhydrase</fullName>
    </submittedName>
</protein>
<dbReference type="AlphaFoldDB" id="A0A2V3WNG6"/>
<evidence type="ECO:0000256" key="3">
    <source>
        <dbReference type="ARBA" id="ARBA00022898"/>
    </source>
</evidence>
<proteinExistence type="inferred from homology"/>
<evidence type="ECO:0000256" key="4">
    <source>
        <dbReference type="PIRSR" id="PIRSR006278-1"/>
    </source>
</evidence>
<dbReference type="InterPro" id="IPR001926">
    <property type="entry name" value="TrpB-like_PALP"/>
</dbReference>